<keyword evidence="1" id="KW-0812">Transmembrane</keyword>
<evidence type="ECO:0000256" key="1">
    <source>
        <dbReference type="SAM" id="Phobius"/>
    </source>
</evidence>
<dbReference type="EMBL" id="JFBM01000027">
    <property type="protein sequence ID" value="KFU78149.1"/>
    <property type="molecule type" value="Genomic_DNA"/>
</dbReference>
<comment type="caution">
    <text evidence="2">The sequence shown here is derived from an EMBL/GenBank/DDBJ whole genome shotgun (WGS) entry which is preliminary data.</text>
</comment>
<proteinExistence type="predicted"/>
<gene>
    <name evidence="2" type="ORF">BB31_27555</name>
</gene>
<dbReference type="InterPro" id="IPR006311">
    <property type="entry name" value="TAT_signal"/>
</dbReference>
<organism evidence="2 3">
    <name type="scientific">Amycolatopsis lurida NRRL 2430</name>
    <dbReference type="NCBI Taxonomy" id="1460371"/>
    <lineage>
        <taxon>Bacteria</taxon>
        <taxon>Bacillati</taxon>
        <taxon>Actinomycetota</taxon>
        <taxon>Actinomycetes</taxon>
        <taxon>Pseudonocardiales</taxon>
        <taxon>Pseudonocardiaceae</taxon>
        <taxon>Amycolatopsis</taxon>
    </lineage>
</organism>
<protein>
    <submittedName>
        <fullName evidence="2">Uncharacterized protein</fullName>
    </submittedName>
</protein>
<dbReference type="Proteomes" id="UP000256220">
    <property type="component" value="Unassembled WGS sequence"/>
</dbReference>
<evidence type="ECO:0000313" key="3">
    <source>
        <dbReference type="Proteomes" id="UP000256220"/>
    </source>
</evidence>
<reference evidence="2 3" key="1">
    <citation type="journal article" date="2014" name="Genome Announc.">
        <title>Draft Genome Sequence of Amycolatopsis lurida NRRL 2430, Producer of the Glycopeptide Family Antibiotic Ristocetin.</title>
        <authorList>
            <person name="Kwun M.J."/>
            <person name="Hong H.J."/>
        </authorList>
    </citation>
    <scope>NUCLEOTIDE SEQUENCE [LARGE SCALE GENOMIC DNA]</scope>
    <source>
        <strain evidence="2 3">NRRL 2430</strain>
    </source>
</reference>
<dbReference type="RefSeq" id="WP_034316534.1">
    <property type="nucleotide sequence ID" value="NZ_JFBM01000027.1"/>
</dbReference>
<keyword evidence="1" id="KW-0472">Membrane</keyword>
<feature type="transmembrane region" description="Helical" evidence="1">
    <location>
        <begin position="45"/>
        <end position="66"/>
    </location>
</feature>
<name>A0A2P2FN65_AMYLU</name>
<keyword evidence="3" id="KW-1185">Reference proteome</keyword>
<dbReference type="PROSITE" id="PS51318">
    <property type="entry name" value="TAT"/>
    <property type="match status" value="1"/>
</dbReference>
<keyword evidence="1" id="KW-1133">Transmembrane helix</keyword>
<dbReference type="AlphaFoldDB" id="A0A2P2FN65"/>
<evidence type="ECO:0000313" key="2">
    <source>
        <dbReference type="EMBL" id="KFU78149.1"/>
    </source>
</evidence>
<accession>A0A2P2FN65</accession>
<sequence length="67" mass="6748">MSDTRSTTRRWAKRGLAAGLLAVPMLAVFGGSASAAELTPIAEYLDSTIAGLSASLVQALAALLGVS</sequence>